<dbReference type="InterPro" id="IPR019956">
    <property type="entry name" value="Ubiquitin_dom"/>
</dbReference>
<evidence type="ECO:0000313" key="4">
    <source>
        <dbReference type="EMBL" id="NDV29430.1"/>
    </source>
</evidence>
<dbReference type="SUPFAM" id="SSF54236">
    <property type="entry name" value="Ubiquitin-like"/>
    <property type="match status" value="1"/>
</dbReference>
<feature type="region of interest" description="Disordered" evidence="1">
    <location>
        <begin position="781"/>
        <end position="836"/>
    </location>
</feature>
<evidence type="ECO:0000256" key="2">
    <source>
        <dbReference type="SAM" id="Phobius"/>
    </source>
</evidence>
<dbReference type="Gene3D" id="3.10.20.90">
    <property type="entry name" value="Phosphatidylinositol 3-kinase Catalytic Subunit, Chain A, domain 1"/>
    <property type="match status" value="1"/>
</dbReference>
<dbReference type="EMBL" id="GIBP01000461">
    <property type="protein sequence ID" value="NDV29430.1"/>
    <property type="molecule type" value="Transcribed_RNA"/>
</dbReference>
<name>A0A6B2KXB4_9EUKA</name>
<feature type="transmembrane region" description="Helical" evidence="2">
    <location>
        <begin position="613"/>
        <end position="631"/>
    </location>
</feature>
<keyword evidence="2" id="KW-0472">Membrane</keyword>
<reference evidence="4" key="1">
    <citation type="journal article" date="2020" name="J. Eukaryot. Microbiol.">
        <title>De novo Sequencing, Assembly and Annotation of the Transcriptome for the Free-Living Testate Amoeba Arcella intermedia.</title>
        <authorList>
            <person name="Ribeiro G.M."/>
            <person name="Porfirio-Sousa A.L."/>
            <person name="Maurer-Alcala X.X."/>
            <person name="Katz L.A."/>
            <person name="Lahr D.J.G."/>
        </authorList>
    </citation>
    <scope>NUCLEOTIDE SEQUENCE</scope>
</reference>
<sequence>MKLKLLDKMGVPLDSQRLLFSNKQLEDPQVLSKVGVGKESLVFLVLKIAATPSSLPKLPAPEQCKLPSKPEVPAKPLVEVKPDIVFEIKKETLWQKYFLILWTRTCRIFYWLHSITLVPFFNFVIKPLRDYVVKPFFVNLSNWIIKPFFRTLWNNVLVPFYRALKWITQNTWRTLLRPVLNGLRRGLTGVWNGTVVLKNGLSRVLSWLWREIVARCGRAISLTIRWIWSNALVPIGKGTKQLVVSSWNLTKQFLKGIWNWIIKPIFKGLDKLMQGSWNLTKKLFKGIGEIVKGLWKYIVKPFLDGINKLLRMSKDGLVTTTKAVWNWILKPTYETFVKVLKYLWNSGTQITGWIWRSLILQLLKGFKQMTIWIWRSLILQLLKGFKQLTIWIWRSLILQLLKGCKEGVKWTWNLLKGFIKGSWRHILQPMGDTLIRAIKDAWLLFKTVLQGTWNWIIKPFFRGVKKIGTTTNEWILVPFSRGVRLTCRQTWNWLIVPSANIIDLVLLEGSSTLAMFITNTTVLILYQISWVIFCAIIGNLLDYVVYPAGRVTKQIIQKAGNVLGRALRWTWRNAVLCYRTVFNWLVSVIKVVFNWNVTHIISPLYRAFYNTISWIWRIIILKILTFIWNSTKTSMRFVHRRILSPCYQFCTNTLLGPAQSIYTPFVMFFYRKLGWSGLSSGGITTDIIGGGIYTKTAPTTAELFIKRNSSFSIYIHNHNNTRYICSLRINSNEVGKYMIAPKSSFNIKRPVSEDKEFVFTHDSTVVVSVMPTLTLEQKRERLEQKERQRQAQRQQHARQERAQSGQARRKDVPQEVPLPPMEEPEEPQPAVFGGKSNQEIGSSVICYADEDNAIPFTFHLLARTRPWRG</sequence>
<dbReference type="PRINTS" id="PR00348">
    <property type="entry name" value="UBIQUITIN"/>
</dbReference>
<keyword evidence="2" id="KW-0812">Transmembrane</keyword>
<dbReference type="AlphaFoldDB" id="A0A6B2KXB4"/>
<organism evidence="4">
    <name type="scientific">Arcella intermedia</name>
    <dbReference type="NCBI Taxonomy" id="1963864"/>
    <lineage>
        <taxon>Eukaryota</taxon>
        <taxon>Amoebozoa</taxon>
        <taxon>Tubulinea</taxon>
        <taxon>Elardia</taxon>
        <taxon>Arcellinida</taxon>
        <taxon>Sphaerothecina</taxon>
        <taxon>Arcellidae</taxon>
        <taxon>Arcella</taxon>
    </lineage>
</organism>
<keyword evidence="2" id="KW-1133">Transmembrane helix</keyword>
<dbReference type="PROSITE" id="PS50053">
    <property type="entry name" value="UBIQUITIN_2"/>
    <property type="match status" value="1"/>
</dbReference>
<proteinExistence type="predicted"/>
<evidence type="ECO:0000256" key="1">
    <source>
        <dbReference type="SAM" id="MobiDB-lite"/>
    </source>
</evidence>
<feature type="transmembrane region" description="Helical" evidence="2">
    <location>
        <begin position="575"/>
        <end position="593"/>
    </location>
</feature>
<dbReference type="InterPro" id="IPR000626">
    <property type="entry name" value="Ubiquitin-like_dom"/>
</dbReference>
<evidence type="ECO:0000259" key="3">
    <source>
        <dbReference type="PROSITE" id="PS50053"/>
    </source>
</evidence>
<accession>A0A6B2KXB4</accession>
<protein>
    <recommendedName>
        <fullName evidence="3">Ubiquitin-like domain-containing protein</fullName>
    </recommendedName>
</protein>
<feature type="transmembrane region" description="Helical" evidence="2">
    <location>
        <begin position="523"/>
        <end position="546"/>
    </location>
</feature>
<dbReference type="InterPro" id="IPR029071">
    <property type="entry name" value="Ubiquitin-like_domsf"/>
</dbReference>
<feature type="domain" description="Ubiquitin-like" evidence="3">
    <location>
        <begin position="1"/>
        <end position="47"/>
    </location>
</feature>
<dbReference type="Pfam" id="PF00240">
    <property type="entry name" value="ubiquitin"/>
    <property type="match status" value="1"/>
</dbReference>